<evidence type="ECO:0000256" key="2">
    <source>
        <dbReference type="ARBA" id="ARBA00022741"/>
    </source>
</evidence>
<dbReference type="RefSeq" id="WP_184305600.1">
    <property type="nucleotide sequence ID" value="NZ_JACHXU010000009.1"/>
</dbReference>
<evidence type="ECO:0000256" key="1">
    <source>
        <dbReference type="ARBA" id="ARBA00022679"/>
    </source>
</evidence>
<evidence type="ECO:0000256" key="4">
    <source>
        <dbReference type="ARBA" id="ARBA00022840"/>
    </source>
</evidence>
<dbReference type="Pfam" id="PF08544">
    <property type="entry name" value="GHMP_kinases_C"/>
    <property type="match status" value="1"/>
</dbReference>
<dbReference type="SUPFAM" id="SSF54211">
    <property type="entry name" value="Ribosomal protein S5 domain 2-like"/>
    <property type="match status" value="1"/>
</dbReference>
<dbReference type="GO" id="GO:0005524">
    <property type="term" value="F:ATP binding"/>
    <property type="evidence" value="ECO:0007669"/>
    <property type="project" value="UniProtKB-KW"/>
</dbReference>
<reference evidence="7 8" key="1">
    <citation type="submission" date="2020-08" db="EMBL/GenBank/DDBJ databases">
        <title>Genomic Encyclopedia of Type Strains, Phase III (KMG-III): the genomes of soil and plant-associated and newly described type strains.</title>
        <authorList>
            <person name="Whitman W."/>
        </authorList>
    </citation>
    <scope>NUCLEOTIDE SEQUENCE [LARGE SCALE GENOMIC DNA]</scope>
    <source>
        <strain evidence="7 8">CECT 8075</strain>
    </source>
</reference>
<evidence type="ECO:0000259" key="5">
    <source>
        <dbReference type="Pfam" id="PF00288"/>
    </source>
</evidence>
<accession>A0A7W5DZV1</accession>
<gene>
    <name evidence="7" type="ORF">FHS27_003071</name>
</gene>
<dbReference type="InterPro" id="IPR004422">
    <property type="entry name" value="RFAP_synthase"/>
</dbReference>
<keyword evidence="4" id="KW-0067">ATP-binding</keyword>
<keyword evidence="1" id="KW-0808">Transferase</keyword>
<evidence type="ECO:0000313" key="7">
    <source>
        <dbReference type="EMBL" id="MBB3207252.1"/>
    </source>
</evidence>
<dbReference type="Proteomes" id="UP000536179">
    <property type="component" value="Unassembled WGS sequence"/>
</dbReference>
<feature type="domain" description="GHMP kinase N-terminal" evidence="5">
    <location>
        <begin position="66"/>
        <end position="122"/>
    </location>
</feature>
<keyword evidence="3 7" id="KW-0418">Kinase</keyword>
<sequence length="361" mass="38962">MKRVRITTGARLHFGLLDIASPFGGCGVMIDRPATVVEAHPSSEFAYSQVDSSVDHRDRAIAIAGRIAERIKPGRSLPPVHVEVQSLAPAHSGLGSGTQLSLAISEAILHAYPAIPGDDSDLRLSSDVAESDPAVGQELNLGSELNGTPVLNRELWLRGADRGRRSAVGTHGYLSGGFIVEGLEADRSGVTPNPLDMRLEMPSQWRVAILFPKVPLSSDASVSGEQEQARFESLSPVAPDRRDHLAKLLTDTLVPAIKDGDFDRFCSAATRYNRLSGELFADVQGGAYNGEATTRLIDQLLDAGFAGVGQSSWGPGVFVWHRDEESAKRFQRTWSSPQYHILVARPKDDGRCVRALPDEPA</sequence>
<name>A0A7W5DZV1_9BACT</name>
<protein>
    <submittedName>
        <fullName evidence="7">Putative sugar kinase</fullName>
    </submittedName>
</protein>
<dbReference type="InterPro" id="IPR020568">
    <property type="entry name" value="Ribosomal_Su5_D2-typ_SF"/>
</dbReference>
<dbReference type="GO" id="GO:0016301">
    <property type="term" value="F:kinase activity"/>
    <property type="evidence" value="ECO:0007669"/>
    <property type="project" value="UniProtKB-KW"/>
</dbReference>
<keyword evidence="8" id="KW-1185">Reference proteome</keyword>
<dbReference type="InterPro" id="IPR006204">
    <property type="entry name" value="GHMP_kinase_N_dom"/>
</dbReference>
<evidence type="ECO:0000256" key="3">
    <source>
        <dbReference type="ARBA" id="ARBA00022777"/>
    </source>
</evidence>
<organism evidence="7 8">
    <name type="scientific">Aporhodopirellula rubra</name>
    <dbReference type="NCBI Taxonomy" id="980271"/>
    <lineage>
        <taxon>Bacteria</taxon>
        <taxon>Pseudomonadati</taxon>
        <taxon>Planctomycetota</taxon>
        <taxon>Planctomycetia</taxon>
        <taxon>Pirellulales</taxon>
        <taxon>Pirellulaceae</taxon>
        <taxon>Aporhodopirellula</taxon>
    </lineage>
</organism>
<dbReference type="PANTHER" id="PTHR20861:SF1">
    <property type="entry name" value="HOMOSERINE KINASE"/>
    <property type="match status" value="1"/>
</dbReference>
<dbReference type="PANTHER" id="PTHR20861">
    <property type="entry name" value="HOMOSERINE/4-DIPHOSPHOCYTIDYL-2-C-METHYL-D-ERYTHRITOL KINASE"/>
    <property type="match status" value="1"/>
</dbReference>
<feature type="domain" description="GHMP kinase C-terminal" evidence="6">
    <location>
        <begin position="254"/>
        <end position="336"/>
    </location>
</feature>
<dbReference type="AlphaFoldDB" id="A0A7W5DZV1"/>
<dbReference type="InterPro" id="IPR013750">
    <property type="entry name" value="GHMP_kinase_C_dom"/>
</dbReference>
<proteinExistence type="predicted"/>
<evidence type="ECO:0000313" key="8">
    <source>
        <dbReference type="Proteomes" id="UP000536179"/>
    </source>
</evidence>
<comment type="caution">
    <text evidence="7">The sequence shown here is derived from an EMBL/GenBank/DDBJ whole genome shotgun (WGS) entry which is preliminary data.</text>
</comment>
<evidence type="ECO:0000259" key="6">
    <source>
        <dbReference type="Pfam" id="PF08544"/>
    </source>
</evidence>
<dbReference type="Pfam" id="PF00288">
    <property type="entry name" value="GHMP_kinases_N"/>
    <property type="match status" value="1"/>
</dbReference>
<keyword evidence="2" id="KW-0547">Nucleotide-binding</keyword>
<dbReference type="EMBL" id="JACHXU010000009">
    <property type="protein sequence ID" value="MBB3207252.1"/>
    <property type="molecule type" value="Genomic_DNA"/>
</dbReference>
<dbReference type="PIRSF" id="PIRSF004884">
    <property type="entry name" value="Sugar_kin_arch"/>
    <property type="match status" value="1"/>
</dbReference>